<evidence type="ECO:0008006" key="5">
    <source>
        <dbReference type="Google" id="ProtNLM"/>
    </source>
</evidence>
<dbReference type="PANTHER" id="PTHR19879">
    <property type="entry name" value="TRANSCRIPTION INITIATION FACTOR TFIID"/>
    <property type="match status" value="1"/>
</dbReference>
<protein>
    <recommendedName>
        <fullName evidence="5">Guanine nucleotide-binding protein subunit beta-like protein</fullName>
    </recommendedName>
</protein>
<dbReference type="InterPro" id="IPR020472">
    <property type="entry name" value="WD40_PAC1"/>
</dbReference>
<reference evidence="4" key="1">
    <citation type="submission" date="2021-01" db="EMBL/GenBank/DDBJ databases">
        <authorList>
            <person name="Corre E."/>
            <person name="Pelletier E."/>
            <person name="Niang G."/>
            <person name="Scheremetjew M."/>
            <person name="Finn R."/>
            <person name="Kale V."/>
            <person name="Holt S."/>
            <person name="Cochrane G."/>
            <person name="Meng A."/>
            <person name="Brown T."/>
            <person name="Cohen L."/>
        </authorList>
    </citation>
    <scope>NUCLEOTIDE SEQUENCE</scope>
    <source>
        <strain evidence="4">CCMP281</strain>
    </source>
</reference>
<dbReference type="SUPFAM" id="SSF50978">
    <property type="entry name" value="WD40 repeat-like"/>
    <property type="match status" value="1"/>
</dbReference>
<feature type="repeat" description="WD" evidence="3">
    <location>
        <begin position="152"/>
        <end position="193"/>
    </location>
</feature>
<dbReference type="AlphaFoldDB" id="A0A7S3FP56"/>
<feature type="repeat" description="WD" evidence="3">
    <location>
        <begin position="251"/>
        <end position="280"/>
    </location>
</feature>
<dbReference type="PROSITE" id="PS00678">
    <property type="entry name" value="WD_REPEATS_1"/>
    <property type="match status" value="4"/>
</dbReference>
<keyword evidence="1 3" id="KW-0853">WD repeat</keyword>
<keyword evidence="2" id="KW-0677">Repeat</keyword>
<feature type="repeat" description="WD" evidence="3">
    <location>
        <begin position="194"/>
        <end position="235"/>
    </location>
</feature>
<dbReference type="Gene3D" id="2.130.10.10">
    <property type="entry name" value="YVTN repeat-like/Quinoprotein amine dehydrogenase"/>
    <property type="match status" value="3"/>
</dbReference>
<evidence type="ECO:0000256" key="2">
    <source>
        <dbReference type="ARBA" id="ARBA00022737"/>
    </source>
</evidence>
<dbReference type="InterPro" id="IPR036322">
    <property type="entry name" value="WD40_repeat_dom_sf"/>
</dbReference>
<dbReference type="Pfam" id="PF00400">
    <property type="entry name" value="WD40"/>
    <property type="match status" value="7"/>
</dbReference>
<dbReference type="InterPro" id="IPR019775">
    <property type="entry name" value="WD40_repeat_CS"/>
</dbReference>
<accession>A0A7S3FP56</accession>
<dbReference type="PROSITE" id="PS50294">
    <property type="entry name" value="WD_REPEATS_REGION"/>
    <property type="match status" value="6"/>
</dbReference>
<evidence type="ECO:0000313" key="4">
    <source>
        <dbReference type="EMBL" id="CAE0154913.1"/>
    </source>
</evidence>
<evidence type="ECO:0000256" key="3">
    <source>
        <dbReference type="PROSITE-ProRule" id="PRU00221"/>
    </source>
</evidence>
<dbReference type="PANTHER" id="PTHR19879:SF9">
    <property type="entry name" value="TRANSCRIPTION INITIATION FACTOR TFIID SUBUNIT 5"/>
    <property type="match status" value="1"/>
</dbReference>
<dbReference type="PROSITE" id="PS50082">
    <property type="entry name" value="WD_REPEATS_2"/>
    <property type="match status" value="7"/>
</dbReference>
<feature type="repeat" description="WD" evidence="3">
    <location>
        <begin position="110"/>
        <end position="151"/>
    </location>
</feature>
<proteinExistence type="predicted"/>
<feature type="repeat" description="WD" evidence="3">
    <location>
        <begin position="17"/>
        <end position="57"/>
    </location>
</feature>
<organism evidence="4">
    <name type="scientific">Haptolina ericina</name>
    <dbReference type="NCBI Taxonomy" id="156174"/>
    <lineage>
        <taxon>Eukaryota</taxon>
        <taxon>Haptista</taxon>
        <taxon>Haptophyta</taxon>
        <taxon>Prymnesiophyceae</taxon>
        <taxon>Prymnesiales</taxon>
        <taxon>Prymnesiaceae</taxon>
        <taxon>Haptolina</taxon>
    </lineage>
</organism>
<dbReference type="InterPro" id="IPR001680">
    <property type="entry name" value="WD40_rpt"/>
</dbReference>
<dbReference type="InterPro" id="IPR015943">
    <property type="entry name" value="WD40/YVTN_repeat-like_dom_sf"/>
</dbReference>
<dbReference type="EMBL" id="HBHX01073718">
    <property type="protein sequence ID" value="CAE0154913.1"/>
    <property type="molecule type" value="Transcribed_RNA"/>
</dbReference>
<dbReference type="SMART" id="SM00320">
    <property type="entry name" value="WD40"/>
    <property type="match status" value="7"/>
</dbReference>
<feature type="repeat" description="WD" evidence="3">
    <location>
        <begin position="58"/>
        <end position="99"/>
    </location>
</feature>
<feature type="repeat" description="WD" evidence="3">
    <location>
        <begin position="281"/>
        <end position="312"/>
    </location>
</feature>
<gene>
    <name evidence="4" type="ORF">HERI1096_LOCUS40825</name>
</gene>
<dbReference type="CDD" id="cd00200">
    <property type="entry name" value="WD40"/>
    <property type="match status" value="1"/>
</dbReference>
<sequence>MEDYSCPLLPNATHRVLIGHTAGVKCVSWVGNELLASGGNDGCLRLWDVATGTCTGYFEGHTGRVWDVSASASGTRIASACADGAVRIWSLDENNGRATTLRYTVPTATLAEHRGDVYSVCIHPSEHAVVTAGYDRTVRLFDVNKAVLLRTLQGHELAVRQVVFNSTGNLLVSGSKDATVRFWDARSGLCVKRLENHLGEVTSVQLSASGTQLLSSSTDNTIRLWDVRAARPLRSFKGHLNTCKSFVRADFGPSKDQIVSGSEDGCVIVWDAESAQMVQRLHGHADVAYSAVWNESQGMLASCSHDGSLRTWWYDPNLLGD</sequence>
<name>A0A7S3FP56_9EUKA</name>
<evidence type="ECO:0000256" key="1">
    <source>
        <dbReference type="ARBA" id="ARBA00022574"/>
    </source>
</evidence>
<dbReference type="PRINTS" id="PR00320">
    <property type="entry name" value="GPROTEINBRPT"/>
</dbReference>